<keyword evidence="10 11" id="KW-0472">Membrane</keyword>
<dbReference type="InterPro" id="IPR023299">
    <property type="entry name" value="ATPase_P-typ_cyto_dom_N"/>
</dbReference>
<feature type="transmembrane region" description="Helical" evidence="11">
    <location>
        <begin position="274"/>
        <end position="300"/>
    </location>
</feature>
<dbReference type="GO" id="GO:0012505">
    <property type="term" value="C:endomembrane system"/>
    <property type="evidence" value="ECO:0007669"/>
    <property type="project" value="UniProtKB-SubCell"/>
</dbReference>
<evidence type="ECO:0000256" key="11">
    <source>
        <dbReference type="SAM" id="Phobius"/>
    </source>
</evidence>
<feature type="transmembrane region" description="Helical" evidence="11">
    <location>
        <begin position="718"/>
        <end position="738"/>
    </location>
</feature>
<dbReference type="GO" id="GO:0006883">
    <property type="term" value="P:intracellular sodium ion homeostasis"/>
    <property type="evidence" value="ECO:0007669"/>
    <property type="project" value="TreeGrafter"/>
</dbReference>
<dbReference type="PRINTS" id="PR00119">
    <property type="entry name" value="CATATPASE"/>
</dbReference>
<keyword evidence="3" id="KW-0597">Phosphoprotein</keyword>
<dbReference type="Pfam" id="PF00122">
    <property type="entry name" value="E1-E2_ATPase"/>
    <property type="match status" value="1"/>
</dbReference>
<dbReference type="InterPro" id="IPR001757">
    <property type="entry name" value="P_typ_ATPase"/>
</dbReference>
<evidence type="ECO:0000256" key="1">
    <source>
        <dbReference type="ARBA" id="ARBA00004127"/>
    </source>
</evidence>
<dbReference type="FunFam" id="2.70.150.10:FF:000160">
    <property type="entry name" value="Sarcoplasmic/endoplasmic reticulum calcium ATPase 1"/>
    <property type="match status" value="1"/>
</dbReference>
<gene>
    <name evidence="13" type="ORF">FC69_GL001444</name>
</gene>
<dbReference type="PRINTS" id="PR00120">
    <property type="entry name" value="HATPASE"/>
</dbReference>
<comment type="caution">
    <text evidence="13">The sequence shown here is derived from an EMBL/GenBank/DDBJ whole genome shotgun (WGS) entry which is preliminary data.</text>
</comment>
<dbReference type="GO" id="GO:0016887">
    <property type="term" value="F:ATP hydrolysis activity"/>
    <property type="evidence" value="ECO:0007669"/>
    <property type="project" value="InterPro"/>
</dbReference>
<dbReference type="SFLD" id="SFLDG00002">
    <property type="entry name" value="C1.7:_P-type_atpase_like"/>
    <property type="match status" value="1"/>
</dbReference>
<dbReference type="GO" id="GO:0005524">
    <property type="term" value="F:ATP binding"/>
    <property type="evidence" value="ECO:0007669"/>
    <property type="project" value="UniProtKB-KW"/>
</dbReference>
<accession>A0A0R1S0L2</accession>
<dbReference type="InterPro" id="IPR036412">
    <property type="entry name" value="HAD-like_sf"/>
</dbReference>
<dbReference type="Pfam" id="PF00689">
    <property type="entry name" value="Cation_ATPase_C"/>
    <property type="match status" value="1"/>
</dbReference>
<dbReference type="InterPro" id="IPR006068">
    <property type="entry name" value="ATPase_P-typ_cation-transptr_C"/>
</dbReference>
<evidence type="ECO:0000256" key="6">
    <source>
        <dbReference type="ARBA" id="ARBA00022840"/>
    </source>
</evidence>
<dbReference type="SUPFAM" id="SSF56784">
    <property type="entry name" value="HAD-like"/>
    <property type="match status" value="1"/>
</dbReference>
<keyword evidence="5" id="KW-0547">Nucleotide-binding</keyword>
<dbReference type="InterPro" id="IPR004014">
    <property type="entry name" value="ATPase_P-typ_cation-transptr_N"/>
</dbReference>
<dbReference type="InterPro" id="IPR018303">
    <property type="entry name" value="ATPase_P-typ_P_site"/>
</dbReference>
<dbReference type="GO" id="GO:0005886">
    <property type="term" value="C:plasma membrane"/>
    <property type="evidence" value="ECO:0007669"/>
    <property type="project" value="TreeGrafter"/>
</dbReference>
<dbReference type="GO" id="GO:0030007">
    <property type="term" value="P:intracellular potassium ion homeostasis"/>
    <property type="evidence" value="ECO:0007669"/>
    <property type="project" value="TreeGrafter"/>
</dbReference>
<dbReference type="Gene3D" id="2.70.150.10">
    <property type="entry name" value="Calcium-transporting ATPase, cytoplasmic transduction domain A"/>
    <property type="match status" value="1"/>
</dbReference>
<feature type="transmembrane region" description="Helical" evidence="11">
    <location>
        <begin position="686"/>
        <end position="706"/>
    </location>
</feature>
<dbReference type="InterPro" id="IPR023298">
    <property type="entry name" value="ATPase_P-typ_TM_dom_sf"/>
</dbReference>
<dbReference type="Pfam" id="PF00702">
    <property type="entry name" value="Hydrolase"/>
    <property type="match status" value="1"/>
</dbReference>
<evidence type="ECO:0000259" key="12">
    <source>
        <dbReference type="SMART" id="SM00831"/>
    </source>
</evidence>
<evidence type="ECO:0000313" key="14">
    <source>
        <dbReference type="Proteomes" id="UP000051264"/>
    </source>
</evidence>
<dbReference type="AlphaFoldDB" id="A0A0R1S0L2"/>
<dbReference type="eggNOG" id="COG0474">
    <property type="taxonomic scope" value="Bacteria"/>
</dbReference>
<evidence type="ECO:0000256" key="3">
    <source>
        <dbReference type="ARBA" id="ARBA00022553"/>
    </source>
</evidence>
<keyword evidence="4 11" id="KW-0812">Transmembrane</keyword>
<dbReference type="GO" id="GO:0005391">
    <property type="term" value="F:P-type sodium:potassium-exchanging transporter activity"/>
    <property type="evidence" value="ECO:0007669"/>
    <property type="project" value="TreeGrafter"/>
</dbReference>
<dbReference type="InterPro" id="IPR044492">
    <property type="entry name" value="P_typ_ATPase_HD_dom"/>
</dbReference>
<dbReference type="GO" id="GO:1990573">
    <property type="term" value="P:potassium ion import across plasma membrane"/>
    <property type="evidence" value="ECO:0007669"/>
    <property type="project" value="TreeGrafter"/>
</dbReference>
<evidence type="ECO:0000256" key="2">
    <source>
        <dbReference type="ARBA" id="ARBA00005675"/>
    </source>
</evidence>
<dbReference type="SUPFAM" id="SSF81660">
    <property type="entry name" value="Metal cation-transporting ATPase, ATP-binding domain N"/>
    <property type="match status" value="1"/>
</dbReference>
<feature type="transmembrane region" description="Helical" evidence="11">
    <location>
        <begin position="84"/>
        <end position="101"/>
    </location>
</feature>
<dbReference type="InterPro" id="IPR008250">
    <property type="entry name" value="ATPase_P-typ_transduc_dom_A_sf"/>
</dbReference>
<feature type="transmembrane region" description="Helical" evidence="11">
    <location>
        <begin position="826"/>
        <end position="845"/>
    </location>
</feature>
<name>A0A0R1S0L2_9LACO</name>
<dbReference type="SMART" id="SM00831">
    <property type="entry name" value="Cation_ATPase_N"/>
    <property type="match status" value="1"/>
</dbReference>
<protein>
    <recommendedName>
        <fullName evidence="12">Cation-transporting P-type ATPase N-terminal domain-containing protein</fullName>
    </recommendedName>
</protein>
<evidence type="ECO:0000256" key="10">
    <source>
        <dbReference type="ARBA" id="ARBA00023136"/>
    </source>
</evidence>
<feature type="transmembrane region" description="Helical" evidence="11">
    <location>
        <begin position="60"/>
        <end position="78"/>
    </location>
</feature>
<keyword evidence="6" id="KW-0067">ATP-binding</keyword>
<dbReference type="Gene3D" id="3.40.50.1000">
    <property type="entry name" value="HAD superfamily/HAD-like"/>
    <property type="match status" value="1"/>
</dbReference>
<keyword evidence="7" id="KW-0460">Magnesium</keyword>
<dbReference type="SFLD" id="SFLDF00027">
    <property type="entry name" value="p-type_atpase"/>
    <property type="match status" value="1"/>
</dbReference>
<dbReference type="SFLD" id="SFLDS00003">
    <property type="entry name" value="Haloacid_Dehalogenase"/>
    <property type="match status" value="1"/>
</dbReference>
<evidence type="ECO:0000256" key="5">
    <source>
        <dbReference type="ARBA" id="ARBA00022741"/>
    </source>
</evidence>
<dbReference type="OrthoDB" id="9760364at2"/>
<dbReference type="InterPro" id="IPR023214">
    <property type="entry name" value="HAD_sf"/>
</dbReference>
<keyword evidence="8" id="KW-1278">Translocase</keyword>
<evidence type="ECO:0000256" key="4">
    <source>
        <dbReference type="ARBA" id="ARBA00022692"/>
    </source>
</evidence>
<feature type="transmembrane region" description="Helical" evidence="11">
    <location>
        <begin position="787"/>
        <end position="805"/>
    </location>
</feature>
<comment type="subcellular location">
    <subcellularLocation>
        <location evidence="1">Endomembrane system</location>
        <topology evidence="1">Multi-pass membrane protein</topology>
    </subcellularLocation>
</comment>
<dbReference type="InterPro" id="IPR059000">
    <property type="entry name" value="ATPase_P-type_domA"/>
</dbReference>
<dbReference type="Gene3D" id="3.40.1110.10">
    <property type="entry name" value="Calcium-transporting ATPase, cytoplasmic domain N"/>
    <property type="match status" value="1"/>
</dbReference>
<dbReference type="PANTHER" id="PTHR43294">
    <property type="entry name" value="SODIUM/POTASSIUM-TRANSPORTING ATPASE SUBUNIT ALPHA"/>
    <property type="match status" value="1"/>
</dbReference>
<evidence type="ECO:0000256" key="9">
    <source>
        <dbReference type="ARBA" id="ARBA00022989"/>
    </source>
</evidence>
<dbReference type="GO" id="GO:0036376">
    <property type="term" value="P:sodium ion export across plasma membrane"/>
    <property type="evidence" value="ECO:0007669"/>
    <property type="project" value="TreeGrafter"/>
</dbReference>
<organism evidence="13 14">
    <name type="scientific">Latilactobacillus fuchuensis DSM 14340 = JCM 11249</name>
    <dbReference type="NCBI Taxonomy" id="1423747"/>
    <lineage>
        <taxon>Bacteria</taxon>
        <taxon>Bacillati</taxon>
        <taxon>Bacillota</taxon>
        <taxon>Bacilli</taxon>
        <taxon>Lactobacillales</taxon>
        <taxon>Lactobacillaceae</taxon>
        <taxon>Latilactobacillus</taxon>
    </lineage>
</organism>
<feature type="transmembrane region" description="Helical" evidence="11">
    <location>
        <begin position="759"/>
        <end position="781"/>
    </location>
</feature>
<evidence type="ECO:0000256" key="7">
    <source>
        <dbReference type="ARBA" id="ARBA00022842"/>
    </source>
</evidence>
<dbReference type="SUPFAM" id="SSF81653">
    <property type="entry name" value="Calcium ATPase, transduction domain A"/>
    <property type="match status" value="1"/>
</dbReference>
<dbReference type="FunFam" id="3.40.50.1000:FF:000083">
    <property type="entry name" value="Sodium/potassium-transporting ATPase subunit alpha"/>
    <property type="match status" value="1"/>
</dbReference>
<evidence type="ECO:0000256" key="8">
    <source>
        <dbReference type="ARBA" id="ARBA00022967"/>
    </source>
</evidence>
<proteinExistence type="inferred from homology"/>
<dbReference type="PATRIC" id="fig|1423747.3.peg.1471"/>
<dbReference type="Gene3D" id="1.20.1110.10">
    <property type="entry name" value="Calcium-transporting ATPase, transmembrane domain"/>
    <property type="match status" value="1"/>
</dbReference>
<dbReference type="Pfam" id="PF00690">
    <property type="entry name" value="Cation_ATPase_N"/>
    <property type="match status" value="1"/>
</dbReference>
<feature type="transmembrane region" description="Helical" evidence="11">
    <location>
        <begin position="857"/>
        <end position="876"/>
    </location>
</feature>
<dbReference type="Proteomes" id="UP000051264">
    <property type="component" value="Unassembled WGS sequence"/>
</dbReference>
<comment type="similarity">
    <text evidence="2">Belongs to the cation transport ATPase (P-type) (TC 3.A.3) family. Type IIA subfamily.</text>
</comment>
<dbReference type="NCBIfam" id="TIGR01494">
    <property type="entry name" value="ATPase_P-type"/>
    <property type="match status" value="2"/>
</dbReference>
<dbReference type="InterPro" id="IPR050510">
    <property type="entry name" value="Cation_transp_ATPase_P-type"/>
</dbReference>
<keyword evidence="9 11" id="KW-1133">Transmembrane helix</keyword>
<feature type="domain" description="Cation-transporting P-type ATPase N-terminal" evidence="12">
    <location>
        <begin position="6"/>
        <end position="80"/>
    </location>
</feature>
<feature type="transmembrane region" description="Helical" evidence="11">
    <location>
        <begin position="242"/>
        <end position="268"/>
    </location>
</feature>
<dbReference type="RefSeq" id="WP_056950400.1">
    <property type="nucleotide sequence ID" value="NZ_AZEX01000040.1"/>
</dbReference>
<dbReference type="STRING" id="1423747.FC69_GL001444"/>
<dbReference type="EMBL" id="AZEX01000040">
    <property type="protein sequence ID" value="KRL59861.1"/>
    <property type="molecule type" value="Genomic_DNA"/>
</dbReference>
<dbReference type="GO" id="GO:1902600">
    <property type="term" value="P:proton transmembrane transport"/>
    <property type="evidence" value="ECO:0007669"/>
    <property type="project" value="TreeGrafter"/>
</dbReference>
<sequence length="895" mass="97689">MTKISNAHQLTIEELQSHYPENDFEQGLSQKDAAAKLLADGPNRLVSHKTSKWVLFLRQFNNLIIYILILAALLTLLMGHYSDAIIIGLVVIINAVIGYYQEANASNALERIKQLLATEATVYRDGQRIDIPTDQLVVGDVVFLEAGDSIPADLRIVSAENLRIQEATLTGEADSVIKTDQPLADAAVPLAEQLNMAFASTSVTNGSGMGVVVATADQTEIGQISTAVNQTKTRVTPLMREINGVGAGVSYVVIGAAVLLFILGFVFGTYSVSVLAVAIVAMVVGSIPEGLPATTSVILAMGVSEMAKKQHTIVKTLPAVETLGAVDVIATDKTGTLTKNEMTIKEIITPEQTYQVTGNGYVPEGAIQIDGQPVELNDRLNLFLEAGFEANDTTLVNTDQGWVINGEPTDGAFLTAYYKVHPDQTIPANEELDMLPFDSDYRYMAKLVTLPTGQHRIYLKGSPDKLLPMAAQFDAHFDTTPWQTTVQRLSEQGKRVIAVGYLDVSDTIDKVTHEQLNTGIQLLGLAGIIDPPRDEVIQALKEMNRAGIDVKMITGDHPATAKAIGEQLGLADQIKAITGAEWEQLSAEEKEAAAVDHQVFARTTPKNKLEIVQALQARHKVTAMTGDGVNDAPALKQADIGVAMGIKGTDVAKDSADMILTDDNFATMSKAIFEGRRIYDNIKKSILFLLPTSFAEGLIVAFTILMQQPMPLQATQLLWINMVSAITIQFAFIFEPAESGIMYRKPRKTGQSLMNKHDVFQMAYVSILMALFGLIAYQWLISKGVDQATASTMMVNMIIISKIGYLFNIRTKELAFSKAFFTNPKAFLIIALMLALQLILTYVPFMQHVFYTEPLTMLEWGVAIAAGLLILVLTEIDKIIRLIYHRAARQAKEAK</sequence>
<dbReference type="SUPFAM" id="SSF81665">
    <property type="entry name" value="Calcium ATPase, transmembrane domain M"/>
    <property type="match status" value="1"/>
</dbReference>
<dbReference type="PANTHER" id="PTHR43294:SF20">
    <property type="entry name" value="P-TYPE ATPASE"/>
    <property type="match status" value="1"/>
</dbReference>
<reference evidence="13 14" key="1">
    <citation type="journal article" date="2015" name="Genome Announc.">
        <title>Expanding the biotechnology potential of lactobacilli through comparative genomics of 213 strains and associated genera.</title>
        <authorList>
            <person name="Sun Z."/>
            <person name="Harris H.M."/>
            <person name="McCann A."/>
            <person name="Guo C."/>
            <person name="Argimon S."/>
            <person name="Zhang W."/>
            <person name="Yang X."/>
            <person name="Jeffery I.B."/>
            <person name="Cooney J.C."/>
            <person name="Kagawa T.F."/>
            <person name="Liu W."/>
            <person name="Song Y."/>
            <person name="Salvetti E."/>
            <person name="Wrobel A."/>
            <person name="Rasinkangas P."/>
            <person name="Parkhill J."/>
            <person name="Rea M.C."/>
            <person name="O'Sullivan O."/>
            <person name="Ritari J."/>
            <person name="Douillard F.P."/>
            <person name="Paul Ross R."/>
            <person name="Yang R."/>
            <person name="Briner A.E."/>
            <person name="Felis G.E."/>
            <person name="de Vos W.M."/>
            <person name="Barrangou R."/>
            <person name="Klaenhammer T.R."/>
            <person name="Caufield P.W."/>
            <person name="Cui Y."/>
            <person name="Zhang H."/>
            <person name="O'Toole P.W."/>
        </authorList>
    </citation>
    <scope>NUCLEOTIDE SEQUENCE [LARGE SCALE GENOMIC DNA]</scope>
    <source>
        <strain evidence="13 14">DSM 14340</strain>
    </source>
</reference>
<dbReference type="PROSITE" id="PS00154">
    <property type="entry name" value="ATPASE_E1_E2"/>
    <property type="match status" value="1"/>
</dbReference>
<evidence type="ECO:0000313" key="13">
    <source>
        <dbReference type="EMBL" id="KRL59861.1"/>
    </source>
</evidence>